<reference evidence="20 21" key="1">
    <citation type="submission" date="2020-04" db="EMBL/GenBank/DDBJ databases">
        <title>Complete genome sequence of Spiroplasma platyhelix ATCC 51748, an insect isolate.</title>
        <authorList>
            <person name="Green E.A."/>
            <person name="Klassen J.L."/>
        </authorList>
    </citation>
    <scope>NUCLEOTIDE SEQUENCE [LARGE SCALE GENOMIC DNA]</scope>
    <source>
        <strain evidence="20 21">PALS-1</strain>
    </source>
</reference>
<keyword evidence="14" id="KW-0443">Lipid metabolism</keyword>
<feature type="transmembrane region" description="Helical" evidence="19">
    <location>
        <begin position="40"/>
        <end position="58"/>
    </location>
</feature>
<dbReference type="RefSeq" id="WP_168104769.1">
    <property type="nucleotide sequence ID" value="NZ_CP051215.1"/>
</dbReference>
<keyword evidence="9" id="KW-0444">Lipid biosynthesis</keyword>
<comment type="pathway">
    <text evidence="3 18">Phospholipid metabolism; CDP-diacylglycerol biosynthesis; CDP-diacylglycerol from sn-glycerol 3-phosphate: step 3/3.</text>
</comment>
<name>A0A846U4B5_9MOLU</name>
<feature type="transmembrane region" description="Helical" evidence="19">
    <location>
        <begin position="12"/>
        <end position="34"/>
    </location>
</feature>
<keyword evidence="17" id="KW-1208">Phospholipid metabolism</keyword>
<feature type="transmembrane region" description="Helical" evidence="19">
    <location>
        <begin position="209"/>
        <end position="228"/>
    </location>
</feature>
<feature type="transmembrane region" description="Helical" evidence="19">
    <location>
        <begin position="298"/>
        <end position="317"/>
    </location>
</feature>
<evidence type="ECO:0000256" key="2">
    <source>
        <dbReference type="ARBA" id="ARBA00004651"/>
    </source>
</evidence>
<feature type="transmembrane region" description="Helical" evidence="19">
    <location>
        <begin position="169"/>
        <end position="188"/>
    </location>
</feature>
<sequence length="318" mass="36390">MKENLIKRSITGCFLAVGAVVWMFIGSVYLTSTFGDKPQWSAYTFMVINTLLFSWAMYEIVKLRKALKWSIWIKALIFIMGLILLWMPVGDETFGPYIYNNKWFQFWITLIIYIFFILLLVAIRFSVKNFSTNDLVFVLFWTFYLVFVFKGLNFLMLQSQDARQLGWPTLSYIWIIVLSSDIGAYFGGSLWGKKPLAPKISPKKTWEGAFSGFVVSVVLSTVLVALLLELGNYNPLPIYQGPHGKLPVYIAYIGISCILSFISQVGDLLFSYLKRNHEVKDFSNVFPGHGGLLDRLDGFSLVVLVTYFLTFLLMTGIY</sequence>
<dbReference type="GO" id="GO:0004605">
    <property type="term" value="F:phosphatidate cytidylyltransferase activity"/>
    <property type="evidence" value="ECO:0007669"/>
    <property type="project" value="UniProtKB-EC"/>
</dbReference>
<dbReference type="PANTHER" id="PTHR46382:SF1">
    <property type="entry name" value="PHOSPHATIDATE CYTIDYLYLTRANSFERASE"/>
    <property type="match status" value="1"/>
</dbReference>
<evidence type="ECO:0000256" key="4">
    <source>
        <dbReference type="ARBA" id="ARBA00005189"/>
    </source>
</evidence>
<keyword evidence="12 18" id="KW-0548">Nucleotidyltransferase</keyword>
<dbReference type="GO" id="GO:0016024">
    <property type="term" value="P:CDP-diacylglycerol biosynthetic process"/>
    <property type="evidence" value="ECO:0007669"/>
    <property type="project" value="UniProtKB-UniPathway"/>
</dbReference>
<evidence type="ECO:0000256" key="15">
    <source>
        <dbReference type="ARBA" id="ARBA00023136"/>
    </source>
</evidence>
<dbReference type="Pfam" id="PF01148">
    <property type="entry name" value="CTP_transf_1"/>
    <property type="match status" value="1"/>
</dbReference>
<evidence type="ECO:0000313" key="20">
    <source>
        <dbReference type="EMBL" id="NKE38297.1"/>
    </source>
</evidence>
<evidence type="ECO:0000256" key="1">
    <source>
        <dbReference type="ARBA" id="ARBA00001698"/>
    </source>
</evidence>
<evidence type="ECO:0000256" key="19">
    <source>
        <dbReference type="SAM" id="Phobius"/>
    </source>
</evidence>
<dbReference type="EC" id="2.7.7.41" evidence="6 18"/>
<protein>
    <recommendedName>
        <fullName evidence="7 18">Phosphatidate cytidylyltransferase</fullName>
        <ecNumber evidence="6 18">2.7.7.41</ecNumber>
    </recommendedName>
</protein>
<evidence type="ECO:0000256" key="12">
    <source>
        <dbReference type="ARBA" id="ARBA00022695"/>
    </source>
</evidence>
<evidence type="ECO:0000256" key="5">
    <source>
        <dbReference type="ARBA" id="ARBA00010185"/>
    </source>
</evidence>
<comment type="subcellular location">
    <subcellularLocation>
        <location evidence="2">Cell membrane</location>
        <topology evidence="2">Multi-pass membrane protein</topology>
    </subcellularLocation>
</comment>
<feature type="transmembrane region" description="Helical" evidence="19">
    <location>
        <begin position="135"/>
        <end position="157"/>
    </location>
</feature>
<dbReference type="UniPathway" id="UPA00557">
    <property type="reaction ID" value="UER00614"/>
</dbReference>
<evidence type="ECO:0000256" key="3">
    <source>
        <dbReference type="ARBA" id="ARBA00005119"/>
    </source>
</evidence>
<keyword evidence="11 18" id="KW-0812">Transmembrane</keyword>
<comment type="catalytic activity">
    <reaction evidence="1 18">
        <text>a 1,2-diacyl-sn-glycero-3-phosphate + CTP + H(+) = a CDP-1,2-diacyl-sn-glycerol + diphosphate</text>
        <dbReference type="Rhea" id="RHEA:16229"/>
        <dbReference type="ChEBI" id="CHEBI:15378"/>
        <dbReference type="ChEBI" id="CHEBI:33019"/>
        <dbReference type="ChEBI" id="CHEBI:37563"/>
        <dbReference type="ChEBI" id="CHEBI:58332"/>
        <dbReference type="ChEBI" id="CHEBI:58608"/>
        <dbReference type="EC" id="2.7.7.41"/>
    </reaction>
</comment>
<dbReference type="PROSITE" id="PS01315">
    <property type="entry name" value="CDS"/>
    <property type="match status" value="1"/>
</dbReference>
<evidence type="ECO:0000256" key="13">
    <source>
        <dbReference type="ARBA" id="ARBA00022989"/>
    </source>
</evidence>
<feature type="transmembrane region" description="Helical" evidence="19">
    <location>
        <begin position="70"/>
        <end position="89"/>
    </location>
</feature>
<comment type="similarity">
    <text evidence="5 18">Belongs to the CDS family.</text>
</comment>
<dbReference type="InterPro" id="IPR000374">
    <property type="entry name" value="PC_trans"/>
</dbReference>
<proteinExistence type="inferred from homology"/>
<evidence type="ECO:0000256" key="16">
    <source>
        <dbReference type="ARBA" id="ARBA00023209"/>
    </source>
</evidence>
<dbReference type="EMBL" id="JAAVVK010000001">
    <property type="protein sequence ID" value="NKE38297.1"/>
    <property type="molecule type" value="Genomic_DNA"/>
</dbReference>
<evidence type="ECO:0000256" key="7">
    <source>
        <dbReference type="ARBA" id="ARBA00019373"/>
    </source>
</evidence>
<accession>A0A846U4B5</accession>
<evidence type="ECO:0000256" key="10">
    <source>
        <dbReference type="ARBA" id="ARBA00022679"/>
    </source>
</evidence>
<comment type="caution">
    <text evidence="20">The sequence shown here is derived from an EMBL/GenBank/DDBJ whole genome shotgun (WGS) entry which is preliminary data.</text>
</comment>
<evidence type="ECO:0000256" key="8">
    <source>
        <dbReference type="ARBA" id="ARBA00022475"/>
    </source>
</evidence>
<evidence type="ECO:0000256" key="17">
    <source>
        <dbReference type="ARBA" id="ARBA00023264"/>
    </source>
</evidence>
<organism evidence="20 21">
    <name type="scientific">Spiroplasma platyhelix PALS-1</name>
    <dbReference type="NCBI Taxonomy" id="1276218"/>
    <lineage>
        <taxon>Bacteria</taxon>
        <taxon>Bacillati</taxon>
        <taxon>Mycoplasmatota</taxon>
        <taxon>Mollicutes</taxon>
        <taxon>Entomoplasmatales</taxon>
        <taxon>Spiroplasmataceae</taxon>
        <taxon>Spiroplasma</taxon>
    </lineage>
</organism>
<keyword evidence="10 18" id="KW-0808">Transferase</keyword>
<gene>
    <name evidence="20" type="ORF">HER12_00810</name>
</gene>
<evidence type="ECO:0000313" key="21">
    <source>
        <dbReference type="Proteomes" id="UP000584587"/>
    </source>
</evidence>
<keyword evidence="15 19" id="KW-0472">Membrane</keyword>
<evidence type="ECO:0000256" key="18">
    <source>
        <dbReference type="RuleBase" id="RU003938"/>
    </source>
</evidence>
<keyword evidence="8" id="KW-1003">Cell membrane</keyword>
<evidence type="ECO:0000256" key="9">
    <source>
        <dbReference type="ARBA" id="ARBA00022516"/>
    </source>
</evidence>
<feature type="transmembrane region" description="Helical" evidence="19">
    <location>
        <begin position="104"/>
        <end position="123"/>
    </location>
</feature>
<dbReference type="GO" id="GO:0005886">
    <property type="term" value="C:plasma membrane"/>
    <property type="evidence" value="ECO:0007669"/>
    <property type="project" value="UniProtKB-SubCell"/>
</dbReference>
<keyword evidence="16" id="KW-0594">Phospholipid biosynthesis</keyword>
<keyword evidence="13 19" id="KW-1133">Transmembrane helix</keyword>
<evidence type="ECO:0000256" key="14">
    <source>
        <dbReference type="ARBA" id="ARBA00023098"/>
    </source>
</evidence>
<feature type="transmembrane region" description="Helical" evidence="19">
    <location>
        <begin position="248"/>
        <end position="270"/>
    </location>
</feature>
<dbReference type="Proteomes" id="UP000584587">
    <property type="component" value="Unassembled WGS sequence"/>
</dbReference>
<dbReference type="AlphaFoldDB" id="A0A846U4B5"/>
<evidence type="ECO:0000256" key="11">
    <source>
        <dbReference type="ARBA" id="ARBA00022692"/>
    </source>
</evidence>
<evidence type="ECO:0000256" key="6">
    <source>
        <dbReference type="ARBA" id="ARBA00012487"/>
    </source>
</evidence>
<comment type="pathway">
    <text evidence="4">Lipid metabolism.</text>
</comment>
<dbReference type="PANTHER" id="PTHR46382">
    <property type="entry name" value="PHOSPHATIDATE CYTIDYLYLTRANSFERASE"/>
    <property type="match status" value="1"/>
</dbReference>
<keyword evidence="21" id="KW-1185">Reference proteome</keyword>